<comment type="caution">
    <text evidence="5">The sequence shown here is derived from an EMBL/GenBank/DDBJ whole genome shotgun (WGS) entry which is preliminary data.</text>
</comment>
<dbReference type="PANTHER" id="PTHR23188">
    <property type="entry name" value="RNA POLYMERASE II-ASSOCIATED FACTOR 1 HOMOLOG"/>
    <property type="match status" value="1"/>
</dbReference>
<dbReference type="OrthoDB" id="10260285at2759"/>
<evidence type="ECO:0000256" key="4">
    <source>
        <dbReference type="SAM" id="MobiDB-lite"/>
    </source>
</evidence>
<dbReference type="GO" id="GO:0016593">
    <property type="term" value="C:Cdc73/Paf1 complex"/>
    <property type="evidence" value="ECO:0007669"/>
    <property type="project" value="InterPro"/>
</dbReference>
<dbReference type="GO" id="GO:0003682">
    <property type="term" value="F:chromatin binding"/>
    <property type="evidence" value="ECO:0007669"/>
    <property type="project" value="TreeGrafter"/>
</dbReference>
<dbReference type="InterPro" id="IPR007133">
    <property type="entry name" value="RNA_pol_II-assoc_Paf1"/>
</dbReference>
<dbReference type="Proteomes" id="UP000790833">
    <property type="component" value="Unassembled WGS sequence"/>
</dbReference>
<dbReference type="PANTHER" id="PTHR23188:SF12">
    <property type="entry name" value="RNA POLYMERASE II-ASSOCIATED FACTOR 1 HOMOLOG"/>
    <property type="match status" value="1"/>
</dbReference>
<dbReference type="EMBL" id="JAHMUF010000008">
    <property type="protein sequence ID" value="KAG7194071.1"/>
    <property type="molecule type" value="Genomic_DNA"/>
</dbReference>
<evidence type="ECO:0000313" key="5">
    <source>
        <dbReference type="EMBL" id="KAG7194071.1"/>
    </source>
</evidence>
<dbReference type="Pfam" id="PF03985">
    <property type="entry name" value="Paf1"/>
    <property type="match status" value="1"/>
</dbReference>
<accession>A0A9P8AIT5</accession>
<evidence type="ECO:0000256" key="3">
    <source>
        <dbReference type="ARBA" id="ARBA00023242"/>
    </source>
</evidence>
<proteinExistence type="inferred from homology"/>
<dbReference type="GO" id="GO:0006368">
    <property type="term" value="P:transcription elongation by RNA polymerase II"/>
    <property type="evidence" value="ECO:0007669"/>
    <property type="project" value="InterPro"/>
</dbReference>
<keyword evidence="3" id="KW-0539">Nucleus</keyword>
<dbReference type="AlphaFoldDB" id="A0A9P8AIT5"/>
<reference evidence="5" key="1">
    <citation type="submission" date="2021-03" db="EMBL/GenBank/DDBJ databases">
        <authorList>
            <person name="Palmer J.M."/>
        </authorList>
    </citation>
    <scope>NUCLEOTIDE SEQUENCE</scope>
    <source>
        <strain evidence="5">ARV_011</strain>
    </source>
</reference>
<feature type="region of interest" description="Disordered" evidence="4">
    <location>
        <begin position="394"/>
        <end position="434"/>
    </location>
</feature>
<keyword evidence="6" id="KW-1185">Reference proteome</keyword>
<organism evidence="5 6">
    <name type="scientific">Scheffersomyces spartinae</name>
    <dbReference type="NCBI Taxonomy" id="45513"/>
    <lineage>
        <taxon>Eukaryota</taxon>
        <taxon>Fungi</taxon>
        <taxon>Dikarya</taxon>
        <taxon>Ascomycota</taxon>
        <taxon>Saccharomycotina</taxon>
        <taxon>Pichiomycetes</taxon>
        <taxon>Debaryomycetaceae</taxon>
        <taxon>Scheffersomyces</taxon>
    </lineage>
</organism>
<evidence type="ECO:0000256" key="2">
    <source>
        <dbReference type="ARBA" id="ARBA00007560"/>
    </source>
</evidence>
<name>A0A9P8AIT5_9ASCO</name>
<sequence length="434" mass="50862">MSSKKPSKPIRQDYIAKVRYRNNLPPPPVNPKLLKYNLTELVSTKTESEQLMLSLFRKENFKSLIGEIDDEFGMNLNLINNTGFLDKGDHDVIFERKTPSSLHPSDRMLLRDAGISKISKSEPGVAFLRRTEYISEKNVSKSSGLDVNKKKLNTNETDPDSQLKVIENMFEQAQETLNDLTKLKHPKKKLLKAVSTWPLLPDTSMMDSKFLALKFTGSASLSRDLQLLKRQRGSKFDEEYEKTSLRSAIFKPITSEDGEWISMYQYRDYNDKTRAEKLKDRLNSTEPEKPINLLDEDEEFVDEYKFKFAKNYDMNYHKFPEENTELSVKFIPSKENPKKRTMAYYYPVNGRIELKKHRDSTNTEINKFLKNNTVDVVNFKLREPTTNELKKMDIFRSEYDPMEYEGEEDVEENNEHEGEEEEEEAEEEEEEEEQ</sequence>
<dbReference type="RefSeq" id="XP_043049618.1">
    <property type="nucleotide sequence ID" value="XM_043195445.1"/>
</dbReference>
<dbReference type="GeneID" id="66118153"/>
<comment type="subcellular location">
    <subcellularLocation>
        <location evidence="1">Nucleus</location>
    </subcellularLocation>
</comment>
<comment type="similarity">
    <text evidence="2">Belongs to the PAF1 family.</text>
</comment>
<evidence type="ECO:0000256" key="1">
    <source>
        <dbReference type="ARBA" id="ARBA00004123"/>
    </source>
</evidence>
<protein>
    <recommendedName>
        <fullName evidence="7">RNA polymerase II-associated protein 1</fullName>
    </recommendedName>
</protein>
<dbReference type="GO" id="GO:0000993">
    <property type="term" value="F:RNA polymerase II complex binding"/>
    <property type="evidence" value="ECO:0007669"/>
    <property type="project" value="TreeGrafter"/>
</dbReference>
<evidence type="ECO:0008006" key="7">
    <source>
        <dbReference type="Google" id="ProtNLM"/>
    </source>
</evidence>
<feature type="compositionally biased region" description="Acidic residues" evidence="4">
    <location>
        <begin position="400"/>
        <end position="434"/>
    </location>
</feature>
<gene>
    <name evidence="5" type="ORF">KQ657_004779</name>
</gene>
<evidence type="ECO:0000313" key="6">
    <source>
        <dbReference type="Proteomes" id="UP000790833"/>
    </source>
</evidence>